<reference evidence="2" key="1">
    <citation type="journal article" date="2014" name="Front. Microbiol.">
        <title>High frequency of phylogenetically diverse reductive dehalogenase-homologous genes in deep subseafloor sedimentary metagenomes.</title>
        <authorList>
            <person name="Kawai M."/>
            <person name="Futagami T."/>
            <person name="Toyoda A."/>
            <person name="Takaki Y."/>
            <person name="Nishi S."/>
            <person name="Hori S."/>
            <person name="Arai W."/>
            <person name="Tsubouchi T."/>
            <person name="Morono Y."/>
            <person name="Uchiyama I."/>
            <person name="Ito T."/>
            <person name="Fujiyama A."/>
            <person name="Inagaki F."/>
            <person name="Takami H."/>
        </authorList>
    </citation>
    <scope>NUCLEOTIDE SEQUENCE</scope>
    <source>
        <strain evidence="2">Expedition CK06-06</strain>
    </source>
</reference>
<dbReference type="Pfam" id="PF00108">
    <property type="entry name" value="Thiolase_N"/>
    <property type="match status" value="1"/>
</dbReference>
<dbReference type="InterPro" id="IPR050215">
    <property type="entry name" value="Thiolase-like_sf_Thiolase"/>
</dbReference>
<organism evidence="2">
    <name type="scientific">marine sediment metagenome</name>
    <dbReference type="NCBI Taxonomy" id="412755"/>
    <lineage>
        <taxon>unclassified sequences</taxon>
        <taxon>metagenomes</taxon>
        <taxon>ecological metagenomes</taxon>
    </lineage>
</organism>
<feature type="domain" description="Thiolase N-terminal" evidence="1">
    <location>
        <begin position="1"/>
        <end position="103"/>
    </location>
</feature>
<dbReference type="PANTHER" id="PTHR43853:SF21">
    <property type="entry name" value="STEROID 3-KETOACYL-COA THIOLASE"/>
    <property type="match status" value="1"/>
</dbReference>
<protein>
    <recommendedName>
        <fullName evidence="1">Thiolase N-terminal domain-containing protein</fullName>
    </recommendedName>
</protein>
<gene>
    <name evidence="2" type="ORF">S06H3_63451</name>
</gene>
<dbReference type="InterPro" id="IPR016039">
    <property type="entry name" value="Thiolase-like"/>
</dbReference>
<comment type="caution">
    <text evidence="2">The sequence shown here is derived from an EMBL/GenBank/DDBJ whole genome shotgun (WGS) entry which is preliminary data.</text>
</comment>
<name>X1Q6F3_9ZZZZ</name>
<dbReference type="InterPro" id="IPR020616">
    <property type="entry name" value="Thiolase_N"/>
</dbReference>
<evidence type="ECO:0000313" key="2">
    <source>
        <dbReference type="EMBL" id="GAI46645.1"/>
    </source>
</evidence>
<dbReference type="GO" id="GO:0006635">
    <property type="term" value="P:fatty acid beta-oxidation"/>
    <property type="evidence" value="ECO:0007669"/>
    <property type="project" value="TreeGrafter"/>
</dbReference>
<dbReference type="EMBL" id="BARV01042089">
    <property type="protein sequence ID" value="GAI46645.1"/>
    <property type="molecule type" value="Genomic_DNA"/>
</dbReference>
<accession>X1Q6F3</accession>
<dbReference type="AlphaFoldDB" id="X1Q6F3"/>
<sequence>MSTIHQGAMEIMLGYSDLVISCGIEHMTHNPMLGPGVDLSKIMIKPNPRLFTEPEYKKYDIWTTIQMGLTAEKLFEQTGFNREDMDKWALRSHNKAAKALEEG</sequence>
<dbReference type="GO" id="GO:0010124">
    <property type="term" value="P:phenylacetate catabolic process"/>
    <property type="evidence" value="ECO:0007669"/>
    <property type="project" value="TreeGrafter"/>
</dbReference>
<dbReference type="GO" id="GO:0003988">
    <property type="term" value="F:acetyl-CoA C-acyltransferase activity"/>
    <property type="evidence" value="ECO:0007669"/>
    <property type="project" value="TreeGrafter"/>
</dbReference>
<feature type="non-terminal residue" evidence="2">
    <location>
        <position position="103"/>
    </location>
</feature>
<evidence type="ECO:0000259" key="1">
    <source>
        <dbReference type="Pfam" id="PF00108"/>
    </source>
</evidence>
<dbReference type="Gene3D" id="3.40.47.10">
    <property type="match status" value="1"/>
</dbReference>
<dbReference type="PANTHER" id="PTHR43853">
    <property type="entry name" value="3-KETOACYL-COA THIOLASE, PEROXISOMAL"/>
    <property type="match status" value="1"/>
</dbReference>
<proteinExistence type="predicted"/>
<dbReference type="SUPFAM" id="SSF53901">
    <property type="entry name" value="Thiolase-like"/>
    <property type="match status" value="1"/>
</dbReference>